<protein>
    <submittedName>
        <fullName evidence="18">Heavy metal translocating P-type ATPase</fullName>
    </submittedName>
</protein>
<dbReference type="SFLD" id="SFLDS00003">
    <property type="entry name" value="Haloacid_Dehalogenase"/>
    <property type="match status" value="1"/>
</dbReference>
<keyword evidence="19" id="KW-1185">Reference proteome</keyword>
<reference evidence="18 19" key="1">
    <citation type="submission" date="2023-10" db="EMBL/GenBank/DDBJ databases">
        <title>Noviherbaspirillum sp. CPCC 100848 genome assembly.</title>
        <authorList>
            <person name="Li X.Y."/>
            <person name="Fang X.M."/>
        </authorList>
    </citation>
    <scope>NUCLEOTIDE SEQUENCE [LARGE SCALE GENOMIC DNA]</scope>
    <source>
        <strain evidence="18 19">CPCC 100848</strain>
    </source>
</reference>
<dbReference type="NCBIfam" id="TIGR01511">
    <property type="entry name" value="ATPase-IB1_Cu"/>
    <property type="match status" value="1"/>
</dbReference>
<keyword evidence="7 16" id="KW-0547">Nucleotide-binding</keyword>
<keyword evidence="3" id="KW-0813">Transport</keyword>
<dbReference type="PANTHER" id="PTHR43520">
    <property type="entry name" value="ATP7, ISOFORM B"/>
    <property type="match status" value="1"/>
</dbReference>
<dbReference type="InterPro" id="IPR059000">
    <property type="entry name" value="ATPase_P-type_domA"/>
</dbReference>
<dbReference type="PROSITE" id="PS50846">
    <property type="entry name" value="HMA_2"/>
    <property type="match status" value="2"/>
</dbReference>
<dbReference type="InterPro" id="IPR023299">
    <property type="entry name" value="ATPase_P-typ_cyto_dom_N"/>
</dbReference>
<evidence type="ECO:0000256" key="7">
    <source>
        <dbReference type="ARBA" id="ARBA00022741"/>
    </source>
</evidence>
<feature type="transmembrane region" description="Helical" evidence="16">
    <location>
        <begin position="774"/>
        <end position="794"/>
    </location>
</feature>
<dbReference type="InterPro" id="IPR001757">
    <property type="entry name" value="P_typ_ATPase"/>
</dbReference>
<dbReference type="Pfam" id="PF00702">
    <property type="entry name" value="Hydrolase"/>
    <property type="match status" value="1"/>
</dbReference>
<evidence type="ECO:0000313" key="18">
    <source>
        <dbReference type="EMBL" id="MEC4718130.1"/>
    </source>
</evidence>
<dbReference type="PROSITE" id="PS00154">
    <property type="entry name" value="ATPASE_E1_E2"/>
    <property type="match status" value="1"/>
</dbReference>
<sequence>MDKAVNNKVGMADVSFNVEGMTCASCVARVEKALKAVPGVEMASVNLATEKATVRAEAAVGMDVLTGAVKKAGYEVPDEEVSLAISGMTCASCVTRVEKALKKVPGVTSASVNLATEKAQVRSTGVAVEALIAAIQKAGYEATLHTTEPPETPPRSALPGWWPVALSSALSLPLITPMLALPFGVNWMLPGWLQLLLATPVQFWLGARFYKAGWKALLARSGNMDLLVAIGTSAAYGLSVYLLFAHGNHGEMQHLYFESSAVVITLVLLGKWLETRAKQQTVAALRALGSLRVTTAIVRRDGTDIAVPTAQVRVGDLVIVRPGDRVPVDGTVLEGTSHLDESLLTGESLPVAKAAGDPVTGGAVNADGLLVVEATAVGGATMLSQIIKLVEDAQAVKAPIQRLVDKVSAVFVPVVLLISVVTLVGWGLLTGDWQQALLNAVAVQVIACPCALGLATPTSIMAGTGVAAKYGILIKDAEALEVAHAVTAVAFDKTGTLTEGKPAVVALESPNRSERELLEHAWAVQQYSDHPLAKAVAAAASERGIALQAAADARALPGRGVQAQLAGVTVYLGNKRLMQELGAPIAAMEERAGAHESAGRTVSWLAVSTETGIKVEGILAFGDTLKSTAKLAVARLADMGVTSVMLTGDNPGSAKAVAAAVGIREFRAEVLPADKAHVIADLRKDGRQVAMVGDGINDAPALAAADVGIAMSTGTDVAMHTAGITLMRGDPALVAAAIDVSKKTYRKIQQNLFWAFIYNLVGIPLAAFGVLNPVIAGAAMAFSSVSVVSNALLLRRWKPQPETNRERRDHW</sequence>
<keyword evidence="16" id="KW-1003">Cell membrane</keyword>
<keyword evidence="11" id="KW-1278">Translocase</keyword>
<evidence type="ECO:0000256" key="6">
    <source>
        <dbReference type="ARBA" id="ARBA00022737"/>
    </source>
</evidence>
<dbReference type="InterPro" id="IPR006122">
    <property type="entry name" value="HMA_Cu_ion-bd"/>
</dbReference>
<dbReference type="Gene3D" id="3.40.50.1000">
    <property type="entry name" value="HAD superfamily/HAD-like"/>
    <property type="match status" value="1"/>
</dbReference>
<dbReference type="InterPro" id="IPR036163">
    <property type="entry name" value="HMA_dom_sf"/>
</dbReference>
<dbReference type="Gene3D" id="2.70.150.10">
    <property type="entry name" value="Calcium-transporting ATPase, cytoplasmic transduction domain A"/>
    <property type="match status" value="1"/>
</dbReference>
<name>A0ABU6J3C8_9BURK</name>
<dbReference type="RefSeq" id="WP_326504883.1">
    <property type="nucleotide sequence ID" value="NZ_JAWIIV010000002.1"/>
</dbReference>
<dbReference type="NCBIfam" id="TIGR01525">
    <property type="entry name" value="ATPase-IB_hvy"/>
    <property type="match status" value="1"/>
</dbReference>
<dbReference type="SFLD" id="SFLDG00002">
    <property type="entry name" value="C1.7:_P-type_atpase_like"/>
    <property type="match status" value="1"/>
</dbReference>
<dbReference type="Proteomes" id="UP001352263">
    <property type="component" value="Unassembled WGS sequence"/>
</dbReference>
<feature type="transmembrane region" description="Helical" evidence="16">
    <location>
        <begin position="435"/>
        <end position="455"/>
    </location>
</feature>
<keyword evidence="14" id="KW-0406">Ion transport</keyword>
<keyword evidence="6" id="KW-0677">Repeat</keyword>
<dbReference type="SUPFAM" id="SSF81653">
    <property type="entry name" value="Calcium ATPase, transduction domain A"/>
    <property type="match status" value="1"/>
</dbReference>
<accession>A0ABU6J3C8</accession>
<keyword evidence="13" id="KW-0186">Copper</keyword>
<dbReference type="InterPro" id="IPR027256">
    <property type="entry name" value="P-typ_ATPase_IB"/>
</dbReference>
<comment type="subcellular location">
    <subcellularLocation>
        <location evidence="16">Cell membrane</location>
    </subcellularLocation>
    <subcellularLocation>
        <location evidence="1">Endomembrane system</location>
        <topology evidence="1">Multi-pass membrane protein</topology>
    </subcellularLocation>
</comment>
<feature type="domain" description="HMA" evidence="17">
    <location>
        <begin position="12"/>
        <end position="77"/>
    </location>
</feature>
<feature type="transmembrane region" description="Helical" evidence="16">
    <location>
        <begin position="407"/>
        <end position="429"/>
    </location>
</feature>
<dbReference type="InterPro" id="IPR023214">
    <property type="entry name" value="HAD_sf"/>
</dbReference>
<feature type="domain" description="HMA" evidence="17">
    <location>
        <begin position="79"/>
        <end position="143"/>
    </location>
</feature>
<dbReference type="InterPro" id="IPR044492">
    <property type="entry name" value="P_typ_ATPase_HD_dom"/>
</dbReference>
<feature type="transmembrane region" description="Helical" evidence="16">
    <location>
        <begin position="256"/>
        <end position="273"/>
    </location>
</feature>
<dbReference type="SUPFAM" id="SSF81665">
    <property type="entry name" value="Calcium ATPase, transmembrane domain M"/>
    <property type="match status" value="1"/>
</dbReference>
<evidence type="ECO:0000256" key="5">
    <source>
        <dbReference type="ARBA" id="ARBA00022723"/>
    </source>
</evidence>
<dbReference type="InterPro" id="IPR023298">
    <property type="entry name" value="ATPase_P-typ_TM_dom_sf"/>
</dbReference>
<dbReference type="EMBL" id="JAWIIV010000002">
    <property type="protein sequence ID" value="MEC4718130.1"/>
    <property type="molecule type" value="Genomic_DNA"/>
</dbReference>
<evidence type="ECO:0000256" key="4">
    <source>
        <dbReference type="ARBA" id="ARBA00022692"/>
    </source>
</evidence>
<evidence type="ECO:0000256" key="8">
    <source>
        <dbReference type="ARBA" id="ARBA00022796"/>
    </source>
</evidence>
<dbReference type="Gene3D" id="3.30.70.100">
    <property type="match status" value="2"/>
</dbReference>
<keyword evidence="4 16" id="KW-0812">Transmembrane</keyword>
<evidence type="ECO:0000256" key="15">
    <source>
        <dbReference type="ARBA" id="ARBA00023136"/>
    </source>
</evidence>
<dbReference type="Pfam" id="PF00122">
    <property type="entry name" value="E1-E2_ATPase"/>
    <property type="match status" value="1"/>
</dbReference>
<dbReference type="InterPro" id="IPR006121">
    <property type="entry name" value="HMA_dom"/>
</dbReference>
<dbReference type="PRINTS" id="PR00943">
    <property type="entry name" value="CUATPASE"/>
</dbReference>
<dbReference type="SUPFAM" id="SSF55008">
    <property type="entry name" value="HMA, heavy metal-associated domain"/>
    <property type="match status" value="2"/>
</dbReference>
<dbReference type="PANTHER" id="PTHR43520:SF8">
    <property type="entry name" value="P-TYPE CU(+) TRANSPORTER"/>
    <property type="match status" value="1"/>
</dbReference>
<dbReference type="NCBIfam" id="TIGR01494">
    <property type="entry name" value="ATPase_P-type"/>
    <property type="match status" value="1"/>
</dbReference>
<keyword evidence="10" id="KW-0460">Magnesium</keyword>
<dbReference type="NCBIfam" id="TIGR00003">
    <property type="entry name" value="copper ion binding protein"/>
    <property type="match status" value="2"/>
</dbReference>
<keyword evidence="9 16" id="KW-0067">ATP-binding</keyword>
<dbReference type="Gene3D" id="3.40.1110.10">
    <property type="entry name" value="Calcium-transporting ATPase, cytoplasmic domain N"/>
    <property type="match status" value="1"/>
</dbReference>
<dbReference type="PROSITE" id="PS01047">
    <property type="entry name" value="HMA_1"/>
    <property type="match status" value="2"/>
</dbReference>
<evidence type="ECO:0000256" key="9">
    <source>
        <dbReference type="ARBA" id="ARBA00022840"/>
    </source>
</evidence>
<keyword evidence="5 16" id="KW-0479">Metal-binding</keyword>
<feature type="transmembrane region" description="Helical" evidence="16">
    <location>
        <begin position="226"/>
        <end position="244"/>
    </location>
</feature>
<comment type="similarity">
    <text evidence="2 16">Belongs to the cation transport ATPase (P-type) (TC 3.A.3) family. Type IB subfamily.</text>
</comment>
<feature type="transmembrane region" description="Helical" evidence="16">
    <location>
        <begin position="751"/>
        <end position="768"/>
    </location>
</feature>
<gene>
    <name evidence="18" type="ORF">RY831_03155</name>
</gene>
<proteinExistence type="inferred from homology"/>
<keyword evidence="8" id="KW-0187">Copper transport</keyword>
<organism evidence="18 19">
    <name type="scientific">Noviherbaspirillum album</name>
    <dbReference type="NCBI Taxonomy" id="3080276"/>
    <lineage>
        <taxon>Bacteria</taxon>
        <taxon>Pseudomonadati</taxon>
        <taxon>Pseudomonadota</taxon>
        <taxon>Betaproteobacteria</taxon>
        <taxon>Burkholderiales</taxon>
        <taxon>Oxalobacteraceae</taxon>
        <taxon>Noviherbaspirillum</taxon>
    </lineage>
</organism>
<dbReference type="CDD" id="cd00371">
    <property type="entry name" value="HMA"/>
    <property type="match status" value="2"/>
</dbReference>
<evidence type="ECO:0000259" key="17">
    <source>
        <dbReference type="PROSITE" id="PS50846"/>
    </source>
</evidence>
<dbReference type="InterPro" id="IPR008250">
    <property type="entry name" value="ATPase_P-typ_transduc_dom_A_sf"/>
</dbReference>
<dbReference type="Pfam" id="PF00403">
    <property type="entry name" value="HMA"/>
    <property type="match status" value="2"/>
</dbReference>
<evidence type="ECO:0000256" key="3">
    <source>
        <dbReference type="ARBA" id="ARBA00022448"/>
    </source>
</evidence>
<evidence type="ECO:0000256" key="10">
    <source>
        <dbReference type="ARBA" id="ARBA00022842"/>
    </source>
</evidence>
<evidence type="ECO:0000256" key="1">
    <source>
        <dbReference type="ARBA" id="ARBA00004127"/>
    </source>
</evidence>
<dbReference type="InterPro" id="IPR018303">
    <property type="entry name" value="ATPase_P-typ_P_site"/>
</dbReference>
<dbReference type="InterPro" id="IPR036412">
    <property type="entry name" value="HAD-like_sf"/>
</dbReference>
<feature type="transmembrane region" description="Helical" evidence="16">
    <location>
        <begin position="187"/>
        <end position="205"/>
    </location>
</feature>
<evidence type="ECO:0000256" key="12">
    <source>
        <dbReference type="ARBA" id="ARBA00022989"/>
    </source>
</evidence>
<evidence type="ECO:0000256" key="11">
    <source>
        <dbReference type="ARBA" id="ARBA00022967"/>
    </source>
</evidence>
<dbReference type="SUPFAM" id="SSF56784">
    <property type="entry name" value="HAD-like"/>
    <property type="match status" value="1"/>
</dbReference>
<evidence type="ECO:0000256" key="2">
    <source>
        <dbReference type="ARBA" id="ARBA00006024"/>
    </source>
</evidence>
<evidence type="ECO:0000256" key="13">
    <source>
        <dbReference type="ARBA" id="ARBA00023008"/>
    </source>
</evidence>
<keyword evidence="12 16" id="KW-1133">Transmembrane helix</keyword>
<dbReference type="CDD" id="cd02094">
    <property type="entry name" value="P-type_ATPase_Cu-like"/>
    <property type="match status" value="1"/>
</dbReference>
<dbReference type="SFLD" id="SFLDF00027">
    <property type="entry name" value="p-type_atpase"/>
    <property type="match status" value="1"/>
</dbReference>
<keyword evidence="15 16" id="KW-0472">Membrane</keyword>
<comment type="caution">
    <text evidence="18">The sequence shown here is derived from an EMBL/GenBank/DDBJ whole genome shotgun (WGS) entry which is preliminary data.</text>
</comment>
<evidence type="ECO:0000313" key="19">
    <source>
        <dbReference type="Proteomes" id="UP001352263"/>
    </source>
</evidence>
<evidence type="ECO:0000256" key="14">
    <source>
        <dbReference type="ARBA" id="ARBA00023065"/>
    </source>
</evidence>
<evidence type="ECO:0000256" key="16">
    <source>
        <dbReference type="RuleBase" id="RU362081"/>
    </source>
</evidence>
<dbReference type="PRINTS" id="PR00119">
    <property type="entry name" value="CATATPASE"/>
</dbReference>
<dbReference type="InterPro" id="IPR017969">
    <property type="entry name" value="Heavy-metal-associated_CS"/>
</dbReference>